<evidence type="ECO:0000256" key="5">
    <source>
        <dbReference type="SAM" id="SignalP"/>
    </source>
</evidence>
<evidence type="ECO:0000256" key="3">
    <source>
        <dbReference type="ARBA" id="ARBA00023026"/>
    </source>
</evidence>
<protein>
    <submittedName>
        <fullName evidence="6">Uncharacterized protein</fullName>
    </submittedName>
</protein>
<dbReference type="SUPFAM" id="SSF56399">
    <property type="entry name" value="ADP-ribosylation"/>
    <property type="match status" value="1"/>
</dbReference>
<dbReference type="EMBL" id="CP034206">
    <property type="protein sequence ID" value="QBZ60086.1"/>
    <property type="molecule type" value="Genomic_DNA"/>
</dbReference>
<feature type="signal peptide" evidence="5">
    <location>
        <begin position="1"/>
        <end position="17"/>
    </location>
</feature>
<dbReference type="InterPro" id="IPR001144">
    <property type="entry name" value="Enterotoxin_A"/>
</dbReference>
<dbReference type="Pfam" id="PF01375">
    <property type="entry name" value="Enterotoxin_a"/>
    <property type="match status" value="1"/>
</dbReference>
<reference evidence="6 7" key="1">
    <citation type="journal article" date="2019" name="Mol. Biol. Evol.">
        <title>Blast fungal genomes show frequent chromosomal changes, gene gains and losses, and effector gene turnover.</title>
        <authorList>
            <person name="Gomez Luciano L.B."/>
            <person name="Jason Tsai I."/>
            <person name="Chuma I."/>
            <person name="Tosa Y."/>
            <person name="Chen Y.H."/>
            <person name="Li J.Y."/>
            <person name="Li M.Y."/>
            <person name="Jade Lu M.Y."/>
            <person name="Nakayashiki H."/>
            <person name="Li W.H."/>
        </authorList>
    </citation>
    <scope>NUCLEOTIDE SEQUENCE [LARGE SCALE GENOMIC DNA]</scope>
    <source>
        <strain evidence="6">MZ5-1-6</strain>
    </source>
</reference>
<gene>
    <name evidence="6" type="ORF">PoMZ_05057</name>
</gene>
<dbReference type="AlphaFoldDB" id="A0A4P7NDK8"/>
<evidence type="ECO:0000256" key="2">
    <source>
        <dbReference type="ARBA" id="ARBA00022729"/>
    </source>
</evidence>
<dbReference type="Proteomes" id="UP000294847">
    <property type="component" value="Chromosome 3"/>
</dbReference>
<feature type="chain" id="PRO_5020612466" evidence="5">
    <location>
        <begin position="18"/>
        <end position="163"/>
    </location>
</feature>
<keyword evidence="4" id="KW-1015">Disulfide bond</keyword>
<organism evidence="6 7">
    <name type="scientific">Pyricularia oryzae</name>
    <name type="common">Rice blast fungus</name>
    <name type="synonym">Magnaporthe oryzae</name>
    <dbReference type="NCBI Taxonomy" id="318829"/>
    <lineage>
        <taxon>Eukaryota</taxon>
        <taxon>Fungi</taxon>
        <taxon>Dikarya</taxon>
        <taxon>Ascomycota</taxon>
        <taxon>Pezizomycotina</taxon>
        <taxon>Sordariomycetes</taxon>
        <taxon>Sordariomycetidae</taxon>
        <taxon>Magnaporthales</taxon>
        <taxon>Pyriculariaceae</taxon>
        <taxon>Pyricularia</taxon>
    </lineage>
</organism>
<proteinExistence type="predicted"/>
<name>A0A4P7NDK8_PYROR</name>
<dbReference type="PRINTS" id="PR00771">
    <property type="entry name" value="ENTEROTOXINA"/>
</dbReference>
<evidence type="ECO:0000256" key="4">
    <source>
        <dbReference type="ARBA" id="ARBA00023157"/>
    </source>
</evidence>
<evidence type="ECO:0000313" key="7">
    <source>
        <dbReference type="Proteomes" id="UP000294847"/>
    </source>
</evidence>
<evidence type="ECO:0000256" key="1">
    <source>
        <dbReference type="ARBA" id="ARBA00022656"/>
    </source>
</evidence>
<keyword evidence="1" id="KW-0800">Toxin</keyword>
<evidence type="ECO:0000313" key="6">
    <source>
        <dbReference type="EMBL" id="QBZ60086.1"/>
    </source>
</evidence>
<accession>A0A4P7NDK8</accession>
<sequence length="163" mass="18344">MQYQILNVGMLLTLAAATLPPTVYRGDARSPDTIRTDGGFLPRGGSFGEAKDSSMSYDQHVKMEPGKPGYNQDPFISTSKDYNWIVGYFGRHFKGRDVWIYHIKTAGLKNAIDINQAYIQDGIENNHAIEEEVAVKDIIPWSQIVKWDKYRISADGSQKTKLS</sequence>
<keyword evidence="2 5" id="KW-0732">Signal</keyword>
<dbReference type="GO" id="GO:0090729">
    <property type="term" value="F:toxin activity"/>
    <property type="evidence" value="ECO:0007669"/>
    <property type="project" value="UniProtKB-KW"/>
</dbReference>
<keyword evidence="3" id="KW-0843">Virulence</keyword>
<dbReference type="Gene3D" id="3.90.210.10">
    <property type="entry name" value="Heat-Labile Enterotoxin, subunit A"/>
    <property type="match status" value="1"/>
</dbReference>